<reference evidence="1 2" key="1">
    <citation type="submission" date="2020-02" db="EMBL/GenBank/DDBJ databases">
        <title>Draft genome sequence of Haematococcus lacustris strain NIES-144.</title>
        <authorList>
            <person name="Morimoto D."/>
            <person name="Nakagawa S."/>
            <person name="Yoshida T."/>
            <person name="Sawayama S."/>
        </authorList>
    </citation>
    <scope>NUCLEOTIDE SEQUENCE [LARGE SCALE GENOMIC DNA]</scope>
    <source>
        <strain evidence="1 2">NIES-144</strain>
    </source>
</reference>
<protein>
    <submittedName>
        <fullName evidence="1">Uncharacterized protein</fullName>
    </submittedName>
</protein>
<dbReference type="Proteomes" id="UP000485058">
    <property type="component" value="Unassembled WGS sequence"/>
</dbReference>
<name>A0A699Z234_HAELA</name>
<evidence type="ECO:0000313" key="1">
    <source>
        <dbReference type="EMBL" id="GFH15595.1"/>
    </source>
</evidence>
<sequence>MCKPQGNWQTPLRFNVVAPSLGCVREGFAARLGYWLARLEAQGGAPRTQNKINKEPAWSLQGMTWSNSVSGQPLHMSGPQCPA</sequence>
<dbReference type="EMBL" id="BLLF01000872">
    <property type="protein sequence ID" value="GFH15595.1"/>
    <property type="molecule type" value="Genomic_DNA"/>
</dbReference>
<keyword evidence="2" id="KW-1185">Reference proteome</keyword>
<proteinExistence type="predicted"/>
<evidence type="ECO:0000313" key="2">
    <source>
        <dbReference type="Proteomes" id="UP000485058"/>
    </source>
</evidence>
<gene>
    <name evidence="1" type="ORF">HaLaN_11847</name>
</gene>
<comment type="caution">
    <text evidence="1">The sequence shown here is derived from an EMBL/GenBank/DDBJ whole genome shotgun (WGS) entry which is preliminary data.</text>
</comment>
<dbReference type="AlphaFoldDB" id="A0A699Z234"/>
<organism evidence="1 2">
    <name type="scientific">Haematococcus lacustris</name>
    <name type="common">Green alga</name>
    <name type="synonym">Haematococcus pluvialis</name>
    <dbReference type="NCBI Taxonomy" id="44745"/>
    <lineage>
        <taxon>Eukaryota</taxon>
        <taxon>Viridiplantae</taxon>
        <taxon>Chlorophyta</taxon>
        <taxon>core chlorophytes</taxon>
        <taxon>Chlorophyceae</taxon>
        <taxon>CS clade</taxon>
        <taxon>Chlamydomonadales</taxon>
        <taxon>Haematococcaceae</taxon>
        <taxon>Haematococcus</taxon>
    </lineage>
</organism>
<accession>A0A699Z234</accession>